<evidence type="ECO:0000313" key="2">
    <source>
        <dbReference type="Proteomes" id="UP000053105"/>
    </source>
</evidence>
<organism evidence="1 2">
    <name type="scientific">Melipona quadrifasciata</name>
    <dbReference type="NCBI Taxonomy" id="166423"/>
    <lineage>
        <taxon>Eukaryota</taxon>
        <taxon>Metazoa</taxon>
        <taxon>Ecdysozoa</taxon>
        <taxon>Arthropoda</taxon>
        <taxon>Hexapoda</taxon>
        <taxon>Insecta</taxon>
        <taxon>Pterygota</taxon>
        <taxon>Neoptera</taxon>
        <taxon>Endopterygota</taxon>
        <taxon>Hymenoptera</taxon>
        <taxon>Apocrita</taxon>
        <taxon>Aculeata</taxon>
        <taxon>Apoidea</taxon>
        <taxon>Anthophila</taxon>
        <taxon>Apidae</taxon>
        <taxon>Melipona</taxon>
    </lineage>
</organism>
<dbReference type="EMBL" id="KQ435983">
    <property type="protein sequence ID" value="KOX67757.1"/>
    <property type="molecule type" value="Genomic_DNA"/>
</dbReference>
<reference evidence="1 2" key="1">
    <citation type="submission" date="2015-07" db="EMBL/GenBank/DDBJ databases">
        <title>The genome of Melipona quadrifasciata.</title>
        <authorList>
            <person name="Pan H."/>
            <person name="Kapheim K."/>
        </authorList>
    </citation>
    <scope>NUCLEOTIDE SEQUENCE [LARGE SCALE GENOMIC DNA]</scope>
    <source>
        <strain evidence="1">0111107301</strain>
        <tissue evidence="1">Whole body</tissue>
    </source>
</reference>
<protein>
    <submittedName>
        <fullName evidence="1">Uncharacterized protein</fullName>
    </submittedName>
</protein>
<proteinExistence type="predicted"/>
<gene>
    <name evidence="1" type="ORF">WN51_08739</name>
</gene>
<dbReference type="Proteomes" id="UP000053105">
    <property type="component" value="Unassembled WGS sequence"/>
</dbReference>
<sequence>MGDSCTRNVHRLIENLNRTPDRYRPFIRSEVKSQDMNEREVRNNLMTANGGLGKISTATWMDSYVPSTFLIAKIKKIHENVDVLKSIDINNKFYWLLLKKLLLHGTLRYKYTYALFQRLWFCPKMDVSALISLTAKSSKKSFIFDSIVSNLRGA</sequence>
<dbReference type="AlphaFoldDB" id="A0A0M8ZNN1"/>
<evidence type="ECO:0000313" key="1">
    <source>
        <dbReference type="EMBL" id="KOX67757.1"/>
    </source>
</evidence>
<accession>A0A0M8ZNN1</accession>
<name>A0A0M8ZNN1_9HYME</name>
<keyword evidence="2" id="KW-1185">Reference proteome</keyword>